<dbReference type="SUPFAM" id="SSF101898">
    <property type="entry name" value="NHL repeat"/>
    <property type="match status" value="1"/>
</dbReference>
<dbReference type="InterPro" id="IPR001258">
    <property type="entry name" value="NHL_repeat"/>
</dbReference>
<evidence type="ECO:0000256" key="6">
    <source>
        <dbReference type="ARBA" id="ARBA00022833"/>
    </source>
</evidence>
<dbReference type="PANTHER" id="PTHR24104:SF47">
    <property type="entry name" value="E3 UBIQUITIN-PROTEIN LIGASE NHLRC1"/>
    <property type="match status" value="1"/>
</dbReference>
<dbReference type="InterPro" id="IPR013083">
    <property type="entry name" value="Znf_RING/FYVE/PHD"/>
</dbReference>
<dbReference type="CDD" id="cd16516">
    <property type="entry name" value="RING-HC_malin"/>
    <property type="match status" value="1"/>
</dbReference>
<feature type="repeat" description="NHL" evidence="8">
    <location>
        <begin position="375"/>
        <end position="408"/>
    </location>
</feature>
<dbReference type="PROSITE" id="PS00518">
    <property type="entry name" value="ZF_RING_1"/>
    <property type="match status" value="1"/>
</dbReference>
<dbReference type="SMART" id="SM00184">
    <property type="entry name" value="RING"/>
    <property type="match status" value="1"/>
</dbReference>
<dbReference type="AlphaFoldDB" id="A0A6J2W1X9"/>
<proteinExistence type="predicted"/>
<evidence type="ECO:0000313" key="10">
    <source>
        <dbReference type="Proteomes" id="UP000504632"/>
    </source>
</evidence>
<protein>
    <recommendedName>
        <fullName evidence="2">RING-type E3 ubiquitin transferase</fullName>
        <ecNumber evidence="2">2.3.2.27</ecNumber>
    </recommendedName>
</protein>
<dbReference type="Proteomes" id="UP000504632">
    <property type="component" value="Chromosome 8"/>
</dbReference>
<organism evidence="10 11">
    <name type="scientific">Chanos chanos</name>
    <name type="common">Milkfish</name>
    <name type="synonym">Mugil chanos</name>
    <dbReference type="NCBI Taxonomy" id="29144"/>
    <lineage>
        <taxon>Eukaryota</taxon>
        <taxon>Metazoa</taxon>
        <taxon>Chordata</taxon>
        <taxon>Craniata</taxon>
        <taxon>Vertebrata</taxon>
        <taxon>Euteleostomi</taxon>
        <taxon>Actinopterygii</taxon>
        <taxon>Neopterygii</taxon>
        <taxon>Teleostei</taxon>
        <taxon>Ostariophysi</taxon>
        <taxon>Gonorynchiformes</taxon>
        <taxon>Chanidae</taxon>
        <taxon>Chanos</taxon>
    </lineage>
</organism>
<evidence type="ECO:0000256" key="5">
    <source>
        <dbReference type="ARBA" id="ARBA00022771"/>
    </source>
</evidence>
<keyword evidence="6" id="KW-0862">Zinc</keyword>
<accession>A0A6J2W1X9</accession>
<evidence type="ECO:0000256" key="7">
    <source>
        <dbReference type="PROSITE-ProRule" id="PRU00175"/>
    </source>
</evidence>
<dbReference type="GO" id="GO:0061630">
    <property type="term" value="F:ubiquitin protein ligase activity"/>
    <property type="evidence" value="ECO:0007669"/>
    <property type="project" value="UniProtKB-EC"/>
</dbReference>
<dbReference type="Pfam" id="PF14634">
    <property type="entry name" value="zf-RING_5"/>
    <property type="match status" value="1"/>
</dbReference>
<feature type="domain" description="RING-type" evidence="9">
    <location>
        <begin position="30"/>
        <end position="77"/>
    </location>
</feature>
<comment type="catalytic activity">
    <reaction evidence="1">
        <text>S-ubiquitinyl-[E2 ubiquitin-conjugating enzyme]-L-cysteine + [acceptor protein]-L-lysine = [E2 ubiquitin-conjugating enzyme]-L-cysteine + N(6)-ubiquitinyl-[acceptor protein]-L-lysine.</text>
        <dbReference type="EC" id="2.3.2.27"/>
    </reaction>
</comment>
<dbReference type="EC" id="2.3.2.27" evidence="2"/>
<evidence type="ECO:0000259" key="9">
    <source>
        <dbReference type="PROSITE" id="PS50089"/>
    </source>
</evidence>
<keyword evidence="5 7" id="KW-0863">Zinc-finger</keyword>
<dbReference type="Gene3D" id="2.120.10.30">
    <property type="entry name" value="TolB, C-terminal domain"/>
    <property type="match status" value="1"/>
</dbReference>
<dbReference type="GO" id="GO:0000209">
    <property type="term" value="P:protein polyubiquitination"/>
    <property type="evidence" value="ECO:0007669"/>
    <property type="project" value="TreeGrafter"/>
</dbReference>
<dbReference type="RefSeq" id="XP_030638208.1">
    <property type="nucleotide sequence ID" value="XM_030782348.1"/>
</dbReference>
<evidence type="ECO:0000256" key="4">
    <source>
        <dbReference type="ARBA" id="ARBA00022737"/>
    </source>
</evidence>
<dbReference type="Gene3D" id="2.40.10.500">
    <property type="match status" value="1"/>
</dbReference>
<dbReference type="SUPFAM" id="SSF57850">
    <property type="entry name" value="RING/U-box"/>
    <property type="match status" value="1"/>
</dbReference>
<evidence type="ECO:0000256" key="3">
    <source>
        <dbReference type="ARBA" id="ARBA00022723"/>
    </source>
</evidence>
<evidence type="ECO:0000256" key="2">
    <source>
        <dbReference type="ARBA" id="ARBA00012483"/>
    </source>
</evidence>
<dbReference type="GeneID" id="115818852"/>
<dbReference type="InterPro" id="IPR050952">
    <property type="entry name" value="TRIM-NHL_E3_ligases"/>
</dbReference>
<dbReference type="PANTHER" id="PTHR24104">
    <property type="entry name" value="E3 UBIQUITIN-PROTEIN LIGASE NHLRC1-RELATED"/>
    <property type="match status" value="1"/>
</dbReference>
<dbReference type="PROSITE" id="PS50089">
    <property type="entry name" value="ZF_RING_2"/>
    <property type="match status" value="1"/>
</dbReference>
<gene>
    <name evidence="11" type="primary">LOC115818852</name>
</gene>
<dbReference type="CDD" id="cd14961">
    <property type="entry name" value="NHL_TRIM32_like"/>
    <property type="match status" value="1"/>
</dbReference>
<dbReference type="Pfam" id="PF01436">
    <property type="entry name" value="NHL"/>
    <property type="match status" value="2"/>
</dbReference>
<evidence type="ECO:0000313" key="11">
    <source>
        <dbReference type="RefSeq" id="XP_030638208.1"/>
    </source>
</evidence>
<feature type="repeat" description="NHL" evidence="8">
    <location>
        <begin position="173"/>
        <end position="216"/>
    </location>
</feature>
<reference evidence="11" key="1">
    <citation type="submission" date="2025-08" db="UniProtKB">
        <authorList>
            <consortium name="RefSeq"/>
        </authorList>
    </citation>
    <scope>IDENTIFICATION</scope>
</reference>
<dbReference type="OrthoDB" id="6105938at2759"/>
<evidence type="ECO:0000256" key="1">
    <source>
        <dbReference type="ARBA" id="ARBA00000900"/>
    </source>
</evidence>
<dbReference type="InterPro" id="IPR011042">
    <property type="entry name" value="6-blade_b-propeller_TolB-like"/>
</dbReference>
<sequence length="409" mass="43996">MSTGSASMNTSGSPGAEEILTEIHDNLLECKVCFETFSLQQREHRPQNLSCGHVLCLECVYALSKPFLDRLECPFCKRPCDVGGISDCWALTDLQDLLLYRSPRSPRRRLVREHESWGKGLGSGSLHLTTAFGGWGRLINPTGLATFETSGAIVVVHAGDKRVTVHSSTGKHLHGFGQAGHGSKELCHPLDVAVAPGGHIVVTDAGDSSVKVFSSRGRPIVTIQEPFQLPWGTDVDTNGRILVTDTKAGTLTQVVMDFSRRVICDKRVVLTGLQCPRSVAICPVTGNTAVLEHLEDCVQSQGGSRPKRLQVFGKDFTLLSLVDSFSLTSMTPGRLSISSVAFDRVGNVIVSDTQQGAIWSLGTLPKTPVLTPLVCEGLVYPVGLVVTAQNTLIVLDSGDHTVKLYSLPS</sequence>
<keyword evidence="10" id="KW-1185">Reference proteome</keyword>
<keyword evidence="3" id="KW-0479">Metal-binding</keyword>
<dbReference type="GO" id="GO:0008270">
    <property type="term" value="F:zinc ion binding"/>
    <property type="evidence" value="ECO:0007669"/>
    <property type="project" value="UniProtKB-KW"/>
</dbReference>
<name>A0A6J2W1X9_CHACN</name>
<dbReference type="InParanoid" id="A0A6J2W1X9"/>
<dbReference type="Gene3D" id="3.30.40.10">
    <property type="entry name" value="Zinc/RING finger domain, C3HC4 (zinc finger)"/>
    <property type="match status" value="1"/>
</dbReference>
<dbReference type="PROSITE" id="PS51125">
    <property type="entry name" value="NHL"/>
    <property type="match status" value="2"/>
</dbReference>
<dbReference type="InterPro" id="IPR017907">
    <property type="entry name" value="Znf_RING_CS"/>
</dbReference>
<dbReference type="InterPro" id="IPR001841">
    <property type="entry name" value="Znf_RING"/>
</dbReference>
<keyword evidence="4" id="KW-0677">Repeat</keyword>
<dbReference type="GO" id="GO:0043161">
    <property type="term" value="P:proteasome-mediated ubiquitin-dependent protein catabolic process"/>
    <property type="evidence" value="ECO:0007669"/>
    <property type="project" value="TreeGrafter"/>
</dbReference>
<evidence type="ECO:0000256" key="8">
    <source>
        <dbReference type="PROSITE-ProRule" id="PRU00504"/>
    </source>
</evidence>